<dbReference type="InterPro" id="IPR020598">
    <property type="entry name" value="rRNA_Ade_methylase_Trfase_N"/>
</dbReference>
<proteinExistence type="predicted"/>
<keyword evidence="3" id="KW-0949">S-adenosyl-L-methionine</keyword>
<accession>Q1YES9</accession>
<comment type="caution">
    <text evidence="5">The sequence shown here is derived from an EMBL/GenBank/DDBJ whole genome shotgun (WGS) entry which is preliminary data.</text>
</comment>
<dbReference type="HOGENOM" id="CLU_085338_0_0_5"/>
<protein>
    <submittedName>
        <fullName evidence="5">Putative ribosomal RNA adenine methylase transferase</fullName>
    </submittedName>
</protein>
<evidence type="ECO:0000259" key="4">
    <source>
        <dbReference type="SMART" id="SM00650"/>
    </source>
</evidence>
<dbReference type="Gene3D" id="3.40.50.150">
    <property type="entry name" value="Vaccinia Virus protein VP39"/>
    <property type="match status" value="1"/>
</dbReference>
<evidence type="ECO:0000256" key="1">
    <source>
        <dbReference type="ARBA" id="ARBA00022603"/>
    </source>
</evidence>
<dbReference type="CDD" id="cd02440">
    <property type="entry name" value="AdoMet_MTases"/>
    <property type="match status" value="1"/>
</dbReference>
<evidence type="ECO:0000313" key="5">
    <source>
        <dbReference type="EMBL" id="EAS48816.1"/>
    </source>
</evidence>
<name>Q1YES9_AURMS</name>
<dbReference type="AlphaFoldDB" id="Q1YES9"/>
<dbReference type="EMBL" id="AAPJ01000007">
    <property type="protein sequence ID" value="EAS48816.1"/>
    <property type="molecule type" value="Genomic_DNA"/>
</dbReference>
<dbReference type="SMART" id="SM00650">
    <property type="entry name" value="rADc"/>
    <property type="match status" value="1"/>
</dbReference>
<keyword evidence="2 5" id="KW-0808">Transferase</keyword>
<dbReference type="InterPro" id="IPR029063">
    <property type="entry name" value="SAM-dependent_MTases_sf"/>
</dbReference>
<dbReference type="GO" id="GO:0003723">
    <property type="term" value="F:RNA binding"/>
    <property type="evidence" value="ECO:0007669"/>
    <property type="project" value="UniProtKB-KW"/>
</dbReference>
<evidence type="ECO:0000256" key="3">
    <source>
        <dbReference type="ARBA" id="ARBA00022691"/>
    </source>
</evidence>
<dbReference type="PROSITE" id="PS01131">
    <property type="entry name" value="RRNA_A_DIMETH"/>
    <property type="match status" value="1"/>
</dbReference>
<dbReference type="SUPFAM" id="SSF53335">
    <property type="entry name" value="S-adenosyl-L-methionine-dependent methyltransferases"/>
    <property type="match status" value="1"/>
</dbReference>
<dbReference type="InterPro" id="IPR041698">
    <property type="entry name" value="Methyltransf_25"/>
</dbReference>
<organism evidence="5 6">
    <name type="scientific">Aurantimonas manganoxydans (strain ATCC BAA-1229 / DSM 21871 / SI85-9A1)</name>
    <dbReference type="NCBI Taxonomy" id="287752"/>
    <lineage>
        <taxon>Bacteria</taxon>
        <taxon>Pseudomonadati</taxon>
        <taxon>Pseudomonadota</taxon>
        <taxon>Alphaproteobacteria</taxon>
        <taxon>Hyphomicrobiales</taxon>
        <taxon>Aurantimonadaceae</taxon>
        <taxon>Aurantimonas</taxon>
    </lineage>
</organism>
<evidence type="ECO:0000256" key="2">
    <source>
        <dbReference type="ARBA" id="ARBA00022679"/>
    </source>
</evidence>
<dbReference type="RefSeq" id="WP_009211265.1">
    <property type="nucleotide sequence ID" value="NZ_BBWP01000006.1"/>
</dbReference>
<keyword evidence="6" id="KW-1185">Reference proteome</keyword>
<gene>
    <name evidence="5" type="ORF">SI859A1_03453</name>
</gene>
<feature type="domain" description="Ribosomal RNA adenine methylase transferase N-terminal" evidence="4">
    <location>
        <begin position="45"/>
        <end position="143"/>
    </location>
</feature>
<reference evidence="5 6" key="1">
    <citation type="journal article" date="2008" name="Appl. Environ. Microbiol.">
        <title>Genomic insights into Mn(II) oxidation by the marine alphaproteobacterium Aurantimonas sp. strain SI85-9A1.</title>
        <authorList>
            <person name="Dick G.J."/>
            <person name="Podell S."/>
            <person name="Johnson H.A."/>
            <person name="Rivera-Espinoza Y."/>
            <person name="Bernier-Latmani R."/>
            <person name="McCarthy J.K."/>
            <person name="Torpey J.W."/>
            <person name="Clement B.G."/>
            <person name="Gaasterland T."/>
            <person name="Tebo B.M."/>
        </authorList>
    </citation>
    <scope>NUCLEOTIDE SEQUENCE [LARGE SCALE GENOMIC DNA]</scope>
    <source>
        <strain evidence="5 6">SI85-9A1</strain>
    </source>
</reference>
<dbReference type="Proteomes" id="UP000000321">
    <property type="component" value="Unassembled WGS sequence"/>
</dbReference>
<dbReference type="Pfam" id="PF13649">
    <property type="entry name" value="Methyltransf_25"/>
    <property type="match status" value="1"/>
</dbReference>
<sequence length="213" mass="23425">MAGNGARGETTQAGERYEGDWARFFANWVRHPVKMGAVAPSSRAYCNMMVRHATIDLDGPILELGPGLGVVTRTLLEHGVAPERITSIEYDSEFARQLQRRFPGVNVINGDGFDLDRTLGGRRDEKFAAILMAIPIVSFSQEKRQALFTDYLSRLMPGGNLTELSYMLTPPVRPVPGVFSVSSSPRVWNNIPPARVWIYSQDTAPAENAASAS</sequence>
<dbReference type="BioCyc" id="AURANTIMONAS:SI859A1_03453-MONOMER"/>
<dbReference type="GO" id="GO:0000179">
    <property type="term" value="F:rRNA (adenine-N6,N6-)-dimethyltransferase activity"/>
    <property type="evidence" value="ECO:0007669"/>
    <property type="project" value="InterPro"/>
</dbReference>
<dbReference type="InterPro" id="IPR020596">
    <property type="entry name" value="rRNA_Ade_Mease_Trfase_CS"/>
</dbReference>
<dbReference type="OrthoDB" id="9805585at2"/>
<evidence type="ECO:0000313" key="6">
    <source>
        <dbReference type="Proteomes" id="UP000000321"/>
    </source>
</evidence>
<keyword evidence="1 5" id="KW-0489">Methyltransferase</keyword>